<dbReference type="InParanoid" id="A0A4R5DD39"/>
<evidence type="ECO:0000259" key="13">
    <source>
        <dbReference type="Pfam" id="PF02225"/>
    </source>
</evidence>
<dbReference type="PROSITE" id="PS00136">
    <property type="entry name" value="SUBTILASE_ASP"/>
    <property type="match status" value="1"/>
</dbReference>
<dbReference type="InterPro" id="IPR050131">
    <property type="entry name" value="Peptidase_S8_subtilisin-like"/>
</dbReference>
<feature type="active site" description="Charge relay system" evidence="8 9">
    <location>
        <position position="448"/>
    </location>
</feature>
<dbReference type="RefSeq" id="WP_131894182.1">
    <property type="nucleotide sequence ID" value="NZ_SMKZ01000012.1"/>
</dbReference>
<dbReference type="Pfam" id="PF00082">
    <property type="entry name" value="Peptidase_S8"/>
    <property type="match status" value="1"/>
</dbReference>
<dbReference type="PROSITE" id="PS00138">
    <property type="entry name" value="SUBTILASE_SER"/>
    <property type="match status" value="1"/>
</dbReference>
<dbReference type="InterPro" id="IPR000209">
    <property type="entry name" value="Peptidase_S8/S53_dom"/>
</dbReference>
<feature type="domain" description="PA" evidence="13">
    <location>
        <begin position="838"/>
        <end position="922"/>
    </location>
</feature>
<keyword evidence="7 9" id="KW-0720">Serine protease</keyword>
<dbReference type="InterPro" id="IPR023827">
    <property type="entry name" value="Peptidase_S8_Asp-AS"/>
</dbReference>
<dbReference type="SUPFAM" id="SSF52743">
    <property type="entry name" value="Subtilisin-like"/>
    <property type="match status" value="1"/>
</dbReference>
<evidence type="ECO:0000256" key="9">
    <source>
        <dbReference type="PROSITE-ProRule" id="PRU01240"/>
    </source>
</evidence>
<keyword evidence="3" id="KW-0964">Secreted</keyword>
<evidence type="ECO:0000256" key="11">
    <source>
        <dbReference type="SAM" id="SignalP"/>
    </source>
</evidence>
<proteinExistence type="inferred from homology"/>
<dbReference type="PROSITE" id="PS51892">
    <property type="entry name" value="SUBTILASE"/>
    <property type="match status" value="1"/>
</dbReference>
<keyword evidence="15" id="KW-1185">Reference proteome</keyword>
<evidence type="ECO:0000256" key="1">
    <source>
        <dbReference type="ARBA" id="ARBA00011073"/>
    </source>
</evidence>
<feature type="active site" description="Charge relay system" evidence="8 9">
    <location>
        <position position="277"/>
    </location>
</feature>
<keyword evidence="6 9" id="KW-0378">Hydrolase</keyword>
<accession>A0A4R5DD39</accession>
<feature type="chain" id="PRO_5039540475" evidence="11">
    <location>
        <begin position="36"/>
        <end position="1298"/>
    </location>
</feature>
<dbReference type="Gene3D" id="3.40.50.200">
    <property type="entry name" value="Peptidase S8/S53 domain"/>
    <property type="match status" value="1"/>
</dbReference>
<evidence type="ECO:0000256" key="7">
    <source>
        <dbReference type="ARBA" id="ARBA00022825"/>
    </source>
</evidence>
<dbReference type="OrthoDB" id="5165638at2"/>
<dbReference type="PROSITE" id="PS00137">
    <property type="entry name" value="SUBTILASE_HIS"/>
    <property type="match status" value="1"/>
</dbReference>
<sequence length="1298" mass="134623">MGRRQQHATAPKLATVLLGASVVAALGASTPAALGGTPAPATSFGTADGGAVTVTLITGDQVHVHDGPGGEPAITVDSSPRPDGYVPQFQVSTRGDATYVLPTDVAALVPARLDVALFDVTALIDQGLDDAGGDQLPLILEYADDQPRTLSEAAVPGVEPRLRLDSVGAVAVDADRSTDALSQAVFGLAEAGAQPLAAGSLAGVEKIWLDARVEARLDRSTSQISAPAAWEAGYDGDGVTAAVLDSGVDDTHPDLAGQVQAAANFTEEADTVDRNGHGTHVASTIAGTGAASDGARRGVAPGAKLLSGKVLDASGGGFVSWAIAGMEWAVGQGADIVNMSLGLGPGHIEAPLLTGAVERLSAEHDVLFVIAAGNNSCTACVGSPGDAPSALTVGAVDRDDTLADFSSRGPVFRGYDAKPDVTAPGVGISAAQATAVGDDPYVALSGTSMASPHVAGAAALLAQARPELTGQELKAALMSTAVPTDEFSVFDQGSGRIDVGRVLDSPALAGSGSLSFGLVPFPEDGPAEPLRRTVSYSNVTDQPVTLQLDTALTGAAAEGLTISPDRLTIAPGATAQAEVALDVAGGTPGDYAGYLLATPVGDTTDAAALRLPVAFSVEAQHFDLTVRAIARDGRPSIPWATFVASPVVDVATGDPMWEPCTEQPAGLDRCVRVPAGTYSVMSFVYTKPAWADSDGLSYTTVPLHAALVGDPEVEVAADATVVLDAREAVEVEIETPDHDSWANPGAAADMGWARVADNGVAATDNLLSSPGTQLEERIFLQPTDDVTIGSFAASSRYRLAAPEITFDVSGLDLRPAYYQADLFSDNSWQFPMLDGEATMPVVDAGTATPGDLDGLDLDGALALVRRSDDVSVGDQANAAAAAGATMVAVYNDQPGSSGEIGATGIRLEVPTVRLSHEDGTALLERLRTGEVELSAVGTPSSPYLYELVHAYHDRIPSDLRHVADTDDLAAVERDLTVQVDGSLTEVAWPLVDGWDYSVGIAYPVRSAPAARTDYYVADPGTTWEYGASTPEDAYGSFWPEPFVTPLRLTSTETVYDRPGVQDHSWLRQPLVPGFRTDRPLARDGDILIIPTAGYVDAAGNFGEATADGFGKGYAGLFQVWHGDELLGEVSGVELPSGTIALPPGEETYRIDYSIDNRTPWAQLSTRSTTSWTFTSTHTDEVAVVPLLTLDHDLGADLTNRLPGPRERRGPAEVSVTVGHLAGADVPITDVTVEASYDDGATWRPLRVRGNSDDEYSAHLTARPPRGHNGYLSLRISATDAQGNRIDQEIIRAAAVAED</sequence>
<protein>
    <submittedName>
        <fullName evidence="14">Serine protease</fullName>
    </submittedName>
</protein>
<dbReference type="InterPro" id="IPR022398">
    <property type="entry name" value="Peptidase_S8_His-AS"/>
</dbReference>
<feature type="active site" description="Charge relay system" evidence="8 9">
    <location>
        <position position="245"/>
    </location>
</feature>
<name>A0A4R5DD39_9ACTN</name>
<dbReference type="PANTHER" id="PTHR43806">
    <property type="entry name" value="PEPTIDASE S8"/>
    <property type="match status" value="1"/>
</dbReference>
<evidence type="ECO:0000256" key="5">
    <source>
        <dbReference type="ARBA" id="ARBA00022729"/>
    </source>
</evidence>
<dbReference type="GO" id="GO:0006508">
    <property type="term" value="P:proteolysis"/>
    <property type="evidence" value="ECO:0007669"/>
    <property type="project" value="UniProtKB-KW"/>
</dbReference>
<gene>
    <name evidence="14" type="ORF">E1269_10670</name>
</gene>
<evidence type="ECO:0000256" key="6">
    <source>
        <dbReference type="ARBA" id="ARBA00022801"/>
    </source>
</evidence>
<keyword evidence="2" id="KW-0134">Cell wall</keyword>
<dbReference type="SUPFAM" id="SSF52025">
    <property type="entry name" value="PA domain"/>
    <property type="match status" value="1"/>
</dbReference>
<dbReference type="InterPro" id="IPR015500">
    <property type="entry name" value="Peptidase_S8_subtilisin-rel"/>
</dbReference>
<comment type="similarity">
    <text evidence="1 9 10">Belongs to the peptidase S8 family.</text>
</comment>
<evidence type="ECO:0000256" key="3">
    <source>
        <dbReference type="ARBA" id="ARBA00022525"/>
    </source>
</evidence>
<evidence type="ECO:0000256" key="2">
    <source>
        <dbReference type="ARBA" id="ARBA00022512"/>
    </source>
</evidence>
<dbReference type="Pfam" id="PF02225">
    <property type="entry name" value="PA"/>
    <property type="match status" value="1"/>
</dbReference>
<evidence type="ECO:0000256" key="8">
    <source>
        <dbReference type="PIRSR" id="PIRSR615500-1"/>
    </source>
</evidence>
<evidence type="ECO:0000313" key="15">
    <source>
        <dbReference type="Proteomes" id="UP000294739"/>
    </source>
</evidence>
<evidence type="ECO:0000259" key="12">
    <source>
        <dbReference type="Pfam" id="PF00082"/>
    </source>
</evidence>
<keyword evidence="4 9" id="KW-0645">Protease</keyword>
<feature type="signal peptide" evidence="11">
    <location>
        <begin position="1"/>
        <end position="35"/>
    </location>
</feature>
<dbReference type="InterPro" id="IPR036852">
    <property type="entry name" value="Peptidase_S8/S53_dom_sf"/>
</dbReference>
<dbReference type="InterPro" id="IPR003137">
    <property type="entry name" value="PA_domain"/>
</dbReference>
<organism evidence="14 15">
    <name type="scientific">Jiangella asiatica</name>
    <dbReference type="NCBI Taxonomy" id="2530372"/>
    <lineage>
        <taxon>Bacteria</taxon>
        <taxon>Bacillati</taxon>
        <taxon>Actinomycetota</taxon>
        <taxon>Actinomycetes</taxon>
        <taxon>Jiangellales</taxon>
        <taxon>Jiangellaceae</taxon>
        <taxon>Jiangella</taxon>
    </lineage>
</organism>
<dbReference type="Proteomes" id="UP000294739">
    <property type="component" value="Unassembled WGS sequence"/>
</dbReference>
<dbReference type="InterPro" id="IPR023828">
    <property type="entry name" value="Peptidase_S8_Ser-AS"/>
</dbReference>
<dbReference type="InterPro" id="IPR046450">
    <property type="entry name" value="PA_dom_sf"/>
</dbReference>
<dbReference type="Gene3D" id="3.50.30.30">
    <property type="match status" value="1"/>
</dbReference>
<reference evidence="14 15" key="1">
    <citation type="submission" date="2019-03" db="EMBL/GenBank/DDBJ databases">
        <title>Draft genome sequences of novel Actinobacteria.</title>
        <authorList>
            <person name="Sahin N."/>
            <person name="Ay H."/>
            <person name="Saygin H."/>
        </authorList>
    </citation>
    <scope>NUCLEOTIDE SEQUENCE [LARGE SCALE GENOMIC DNA]</scope>
    <source>
        <strain evidence="14 15">5K138</strain>
    </source>
</reference>
<dbReference type="GO" id="GO:0004252">
    <property type="term" value="F:serine-type endopeptidase activity"/>
    <property type="evidence" value="ECO:0007669"/>
    <property type="project" value="UniProtKB-UniRule"/>
</dbReference>
<dbReference type="PANTHER" id="PTHR43806:SF11">
    <property type="entry name" value="CEREVISIN-RELATED"/>
    <property type="match status" value="1"/>
</dbReference>
<dbReference type="PRINTS" id="PR00723">
    <property type="entry name" value="SUBTILISIN"/>
</dbReference>
<evidence type="ECO:0000313" key="14">
    <source>
        <dbReference type="EMBL" id="TDE10937.1"/>
    </source>
</evidence>
<comment type="caution">
    <text evidence="14">The sequence shown here is derived from an EMBL/GenBank/DDBJ whole genome shotgun (WGS) entry which is preliminary data.</text>
</comment>
<evidence type="ECO:0000256" key="10">
    <source>
        <dbReference type="RuleBase" id="RU003355"/>
    </source>
</evidence>
<keyword evidence="5 11" id="KW-0732">Signal</keyword>
<evidence type="ECO:0000256" key="4">
    <source>
        <dbReference type="ARBA" id="ARBA00022670"/>
    </source>
</evidence>
<feature type="domain" description="Peptidase S8/S53" evidence="12">
    <location>
        <begin position="236"/>
        <end position="488"/>
    </location>
</feature>
<dbReference type="EMBL" id="SMKZ01000012">
    <property type="protein sequence ID" value="TDE10937.1"/>
    <property type="molecule type" value="Genomic_DNA"/>
</dbReference>